<reference evidence="3" key="2">
    <citation type="submission" date="2015-10" db="EMBL/GenBank/DDBJ databases">
        <title>Improved Draft Genome Sequence of Clostridium pasteurianum Strain ATCC 6013 (DSM 525) Using a Hybrid Next-Generation Sequencing Approach.</title>
        <authorList>
            <person name="Pyne M.E."/>
            <person name="Utturkar S.M."/>
            <person name="Brown S.D."/>
            <person name="Moo-Young M."/>
            <person name="Chung D.A."/>
            <person name="Chou P.C."/>
        </authorList>
    </citation>
    <scope>NUCLEOTIDE SEQUENCE</scope>
    <source>
        <strain evidence="3">ATCC 6013</strain>
    </source>
</reference>
<dbReference type="Proteomes" id="UP000028042">
    <property type="component" value="Unassembled WGS sequence"/>
</dbReference>
<evidence type="ECO:0000313" key="3">
    <source>
        <dbReference type="EMBL" id="KRU13497.1"/>
    </source>
</evidence>
<dbReference type="Proteomes" id="UP000030905">
    <property type="component" value="Chromosome"/>
</dbReference>
<dbReference type="PROSITE" id="PS52050">
    <property type="entry name" value="WYL"/>
    <property type="match status" value="1"/>
</dbReference>
<feature type="domain" description="WYL" evidence="1">
    <location>
        <begin position="219"/>
        <end position="288"/>
    </location>
</feature>
<evidence type="ECO:0000313" key="4">
    <source>
        <dbReference type="Proteomes" id="UP000028042"/>
    </source>
</evidence>
<dbReference type="KEGG" id="cpat:CLPA_c04030"/>
<dbReference type="GeneID" id="93072644"/>
<reference evidence="2 5" key="1">
    <citation type="journal article" date="2015" name="Genome Announc.">
        <title>Complete Genome Sequence of the Nitrogen-Fixing and Solvent-Producing Clostridium pasteurianum DSM 525.</title>
        <authorList>
            <person name="Poehlein A."/>
            <person name="Grosse-Honebrink A."/>
            <person name="Zhang Y."/>
            <person name="Minton N.P."/>
            <person name="Daniel R."/>
        </authorList>
    </citation>
    <scope>NUCLEOTIDE SEQUENCE [LARGE SCALE GENOMIC DNA]</scope>
    <source>
        <strain evidence="2">DSM 525</strain>
        <strain evidence="5">DSM 525 / ATCC 6013</strain>
    </source>
</reference>
<dbReference type="EMBL" id="JPGY02000001">
    <property type="protein sequence ID" value="KRU13497.1"/>
    <property type="molecule type" value="Genomic_DNA"/>
</dbReference>
<sequence>MKNFSELIKNFDKIRDYMRDFFVYGFKSRSNFTQKSLRTYDNEKRRIESYLGDCIKYNNMNGEKNTFISLDSSSVTENPLYSVWKAKSFTNNDIMLHFYLLDILTYESLLDIEQLSDKICERYSTCFDTQTVRNKVKESVKEGILNSCKQGRKLYYSLSRDFLKTLVNNYDDIIDALKYYQAIAPFGVIGSYILDNEENKNDIFHFKHHFVVHTLEDKVLLEILKAINEKREINFINKSPRSEYILKVSGVPLKIFVSNQTGRRYVNIYNKKRKRFVNYRLDYIKSVNILDICIEYDFFKQKLEKNLDKCWGVSFGNSIRGKTFYAKFYVDEERELYILDRIKKEGRKGTLKKVDKNIYIYSKEIFDTNEIMSWIKSFTGRIISIESGDKFVDERFYSDMKKMKEMYLGGDTD</sequence>
<dbReference type="InterPro" id="IPR026881">
    <property type="entry name" value="WYL_dom"/>
</dbReference>
<dbReference type="RefSeq" id="WP_003441087.1">
    <property type="nucleotide sequence ID" value="NZ_ANZB01000001.1"/>
</dbReference>
<name>A0A0H3J3L5_CLOPA</name>
<reference evidence="3 4" key="3">
    <citation type="journal article" name="Genome Announc.">
        <title>Improved Draft Genome Sequence of Clostridium pasteurianum Strain ATCC 6013 (DSM 525) Using a Hybrid Next-Generation Sequencing Approach.</title>
        <authorList>
            <person name="Pyne M.E."/>
            <person name="Utturkar S."/>
            <person name="Brown S.D."/>
            <person name="Moo-Young M."/>
            <person name="Chung D.A."/>
            <person name="Chou C.P."/>
        </authorList>
    </citation>
    <scope>NUCLEOTIDE SEQUENCE [LARGE SCALE GENOMIC DNA]</scope>
    <source>
        <strain evidence="3 4">ATCC 6013</strain>
    </source>
</reference>
<dbReference type="AlphaFoldDB" id="A0A0H3J3L5"/>
<gene>
    <name evidence="2" type="ORF">CLPA_c04030</name>
    <name evidence="3" type="ORF">CP6013_02745</name>
</gene>
<evidence type="ECO:0000313" key="2">
    <source>
        <dbReference type="EMBL" id="AJA50491.1"/>
    </source>
</evidence>
<dbReference type="eggNOG" id="COG2378">
    <property type="taxonomic scope" value="Bacteria"/>
</dbReference>
<dbReference type="PATRIC" id="fig|1262449.3.peg.295"/>
<dbReference type="KEGG" id="cpae:CPAST_c04030"/>
<evidence type="ECO:0000259" key="1">
    <source>
        <dbReference type="Pfam" id="PF13280"/>
    </source>
</evidence>
<dbReference type="EMBL" id="CP009268">
    <property type="protein sequence ID" value="AJA50491.1"/>
    <property type="molecule type" value="Genomic_DNA"/>
</dbReference>
<protein>
    <submittedName>
        <fullName evidence="3">WYL domain containing protein</fullName>
    </submittedName>
    <submittedName>
        <fullName evidence="2">WYL domain-containing protein-containing protein</fullName>
    </submittedName>
</protein>
<dbReference type="Pfam" id="PF13280">
    <property type="entry name" value="WYL"/>
    <property type="match status" value="1"/>
</dbReference>
<proteinExistence type="predicted"/>
<evidence type="ECO:0000313" key="5">
    <source>
        <dbReference type="Proteomes" id="UP000030905"/>
    </source>
</evidence>
<keyword evidence="5" id="KW-1185">Reference proteome</keyword>
<accession>A0A0H3J3L5</accession>
<organism evidence="2 5">
    <name type="scientific">Clostridium pasteurianum DSM 525 = ATCC 6013</name>
    <dbReference type="NCBI Taxonomy" id="1262449"/>
    <lineage>
        <taxon>Bacteria</taxon>
        <taxon>Bacillati</taxon>
        <taxon>Bacillota</taxon>
        <taxon>Clostridia</taxon>
        <taxon>Eubacteriales</taxon>
        <taxon>Clostridiaceae</taxon>
        <taxon>Clostridium</taxon>
    </lineage>
</organism>